<dbReference type="KEGG" id="ddu:GF1_25880"/>
<dbReference type="InterPro" id="IPR004143">
    <property type="entry name" value="BPL_LPL_catalytic"/>
</dbReference>
<gene>
    <name evidence="3" type="ORF">GF1_25880</name>
</gene>
<dbReference type="RefSeq" id="WP_267926947.1">
    <property type="nucleotide sequence ID" value="NZ_AP024233.1"/>
</dbReference>
<evidence type="ECO:0000313" key="3">
    <source>
        <dbReference type="EMBL" id="BCO10212.1"/>
    </source>
</evidence>
<dbReference type="EMBL" id="AP024233">
    <property type="protein sequence ID" value="BCO10212.1"/>
    <property type="molecule type" value="Genomic_DNA"/>
</dbReference>
<dbReference type="GO" id="GO:0005737">
    <property type="term" value="C:cytoplasm"/>
    <property type="evidence" value="ECO:0007669"/>
    <property type="project" value="TreeGrafter"/>
</dbReference>
<name>A0A915XKM8_9BACT</name>
<sequence length="255" mass="27400">MDSADTLHLHRFGCVDSTNVLALEMGARGAPHRTVILAERQRCGQGQRGRSFSSPAGGLYCSLILRPNLSPGRLPCITLATGLACCQSLERLASVRPGIKWPNDLYLGGRKLAGILSQSHGFPGADDFFVVLGIGININTELTAFPASLRPQVTSLFHITGRCFDLEQVARTVALEVTAVVEKLETRWDSLLAKFAAHDYLAGRTVMYHPVTGPVVQGTGAGLSSDGSYRVRLTDGTTIRVVGGDLVVLNRTDRD</sequence>
<dbReference type="PANTHER" id="PTHR12835">
    <property type="entry name" value="BIOTIN PROTEIN LIGASE"/>
    <property type="match status" value="1"/>
</dbReference>
<dbReference type="AlphaFoldDB" id="A0A915XKM8"/>
<dbReference type="SUPFAM" id="SSF55681">
    <property type="entry name" value="Class II aaRS and biotin synthetases"/>
    <property type="match status" value="1"/>
</dbReference>
<feature type="domain" description="BPL/LPL catalytic" evidence="2">
    <location>
        <begin position="1"/>
        <end position="185"/>
    </location>
</feature>
<accession>A0A915XKM8</accession>
<dbReference type="GO" id="GO:0004077">
    <property type="term" value="F:biotin--[biotin carboxyl-carrier protein] ligase activity"/>
    <property type="evidence" value="ECO:0007669"/>
    <property type="project" value="InterPro"/>
</dbReference>
<dbReference type="Gene3D" id="3.30.930.10">
    <property type="entry name" value="Bira Bifunctional Protein, Domain 2"/>
    <property type="match status" value="1"/>
</dbReference>
<protein>
    <submittedName>
        <fullName evidence="3">Biotin--[acetyl-CoA-carboxylase] ligase</fullName>
    </submittedName>
</protein>
<reference evidence="3" key="1">
    <citation type="submission" date="2020-12" db="EMBL/GenBank/DDBJ databases">
        <title>Desulfobium dissulfuricans gen. nov., sp. nov., a novel mesophilic, sulfate-reducing bacterium isolated from a deep-sea hydrothermal vent.</title>
        <authorList>
            <person name="Hashimoto Y."/>
            <person name="Tame A."/>
            <person name="Sawayama S."/>
            <person name="Miyazaki J."/>
            <person name="Takai K."/>
            <person name="Nakagawa S."/>
        </authorList>
    </citation>
    <scope>NUCLEOTIDE SEQUENCE</scope>
    <source>
        <strain evidence="3">GF1</strain>
    </source>
</reference>
<evidence type="ECO:0000259" key="2">
    <source>
        <dbReference type="PROSITE" id="PS51733"/>
    </source>
</evidence>
<dbReference type="PANTHER" id="PTHR12835:SF5">
    <property type="entry name" value="BIOTIN--PROTEIN LIGASE"/>
    <property type="match status" value="1"/>
</dbReference>
<dbReference type="CDD" id="cd16442">
    <property type="entry name" value="BPL"/>
    <property type="match status" value="1"/>
</dbReference>
<proteinExistence type="predicted"/>
<dbReference type="NCBIfam" id="TIGR00121">
    <property type="entry name" value="birA_ligase"/>
    <property type="match status" value="1"/>
</dbReference>
<dbReference type="InterPro" id="IPR004408">
    <property type="entry name" value="Biotin_CoA_COase_ligase"/>
</dbReference>
<organism evidence="3 4">
    <name type="scientific">Desulfolithobacter dissulfuricans</name>
    <dbReference type="NCBI Taxonomy" id="2795293"/>
    <lineage>
        <taxon>Bacteria</taxon>
        <taxon>Pseudomonadati</taxon>
        <taxon>Thermodesulfobacteriota</taxon>
        <taxon>Desulfobulbia</taxon>
        <taxon>Desulfobulbales</taxon>
        <taxon>Desulfobulbaceae</taxon>
        <taxon>Desulfolithobacter</taxon>
    </lineage>
</organism>
<dbReference type="Proteomes" id="UP001063350">
    <property type="component" value="Chromosome"/>
</dbReference>
<dbReference type="PROSITE" id="PS51733">
    <property type="entry name" value="BPL_LPL_CATALYTIC"/>
    <property type="match status" value="1"/>
</dbReference>
<keyword evidence="1 3" id="KW-0436">Ligase</keyword>
<dbReference type="InterPro" id="IPR045864">
    <property type="entry name" value="aa-tRNA-synth_II/BPL/LPL"/>
</dbReference>
<evidence type="ECO:0000313" key="4">
    <source>
        <dbReference type="Proteomes" id="UP001063350"/>
    </source>
</evidence>
<keyword evidence="4" id="KW-1185">Reference proteome</keyword>
<evidence type="ECO:0000256" key="1">
    <source>
        <dbReference type="ARBA" id="ARBA00022598"/>
    </source>
</evidence>
<dbReference type="Pfam" id="PF03099">
    <property type="entry name" value="BPL_LplA_LipB"/>
    <property type="match status" value="1"/>
</dbReference>